<gene>
    <name evidence="5" type="ORF">MTR66_00445</name>
</gene>
<dbReference type="InterPro" id="IPR016167">
    <property type="entry name" value="FAD-bd_PCMH_sub1"/>
</dbReference>
<dbReference type="InterPro" id="IPR051264">
    <property type="entry name" value="FAD-oxidored/transferase_4"/>
</dbReference>
<dbReference type="Gene3D" id="3.30.465.10">
    <property type="match status" value="1"/>
</dbReference>
<dbReference type="PROSITE" id="PS51387">
    <property type="entry name" value="FAD_PCMH"/>
    <property type="match status" value="1"/>
</dbReference>
<comment type="caution">
    <text evidence="5">The sequence shown here is derived from an EMBL/GenBank/DDBJ whole genome shotgun (WGS) entry which is preliminary data.</text>
</comment>
<dbReference type="InterPro" id="IPR016171">
    <property type="entry name" value="Vanillyl_alc_oxidase_C-sub2"/>
</dbReference>
<feature type="domain" description="FAD-binding PCMH-type" evidence="4">
    <location>
        <begin position="38"/>
        <end position="219"/>
    </location>
</feature>
<dbReference type="PANTHER" id="PTHR43716:SF2">
    <property type="entry name" value="BLL6224 PROTEIN"/>
    <property type="match status" value="1"/>
</dbReference>
<evidence type="ECO:0000313" key="6">
    <source>
        <dbReference type="Proteomes" id="UP001202281"/>
    </source>
</evidence>
<proteinExistence type="inferred from homology"/>
<reference evidence="5 6" key="1">
    <citation type="submission" date="2022-04" db="EMBL/GenBank/DDBJ databases">
        <title>Identification of a novel bacterium isolated from mangrove sediments.</title>
        <authorList>
            <person name="Pan X."/>
        </authorList>
    </citation>
    <scope>NUCLEOTIDE SEQUENCE [LARGE SCALE GENOMIC DNA]</scope>
    <source>
        <strain evidence="5 6">B2638</strain>
    </source>
</reference>
<dbReference type="InterPro" id="IPR036318">
    <property type="entry name" value="FAD-bd_PCMH-like_sf"/>
</dbReference>
<dbReference type="SUPFAM" id="SSF56176">
    <property type="entry name" value="FAD-binding/transporter-associated domain-like"/>
    <property type="match status" value="1"/>
</dbReference>
<organism evidence="5 6">
    <name type="scientific">Novosphingobium beihaiensis</name>
    <dbReference type="NCBI Taxonomy" id="2930389"/>
    <lineage>
        <taxon>Bacteria</taxon>
        <taxon>Pseudomonadati</taxon>
        <taxon>Pseudomonadota</taxon>
        <taxon>Alphaproteobacteria</taxon>
        <taxon>Sphingomonadales</taxon>
        <taxon>Sphingomonadaceae</taxon>
        <taxon>Novosphingobium</taxon>
    </lineage>
</organism>
<evidence type="ECO:0000256" key="1">
    <source>
        <dbReference type="ARBA" id="ARBA00008000"/>
    </source>
</evidence>
<accession>A0ABT0BJQ0</accession>
<dbReference type="InterPro" id="IPR006094">
    <property type="entry name" value="Oxid_FAD_bind_N"/>
</dbReference>
<dbReference type="InterPro" id="IPR016169">
    <property type="entry name" value="FAD-bd_PCMH_sub2"/>
</dbReference>
<dbReference type="Gene3D" id="3.30.70.2740">
    <property type="match status" value="1"/>
</dbReference>
<evidence type="ECO:0000313" key="5">
    <source>
        <dbReference type="EMBL" id="MCJ2185278.1"/>
    </source>
</evidence>
<sequence>MTTSADFLEEAAACLGPRGLTRDLDLVEPWLTDWRGRFTGRARAMASPASTEELSRIVRLCAEHNVPIVPQGGNSGMSGGATPDESGDALLLSLRRMNAIREIDIEARRVTCEAGVVLQTLHEAAEDKGLRFPLTLGGKGSATVGGLISTNAGGSQVLRHGSMRALVLGLEAVLADGQVFSMLTPLKKDNRGFDLKQLLIGSEGTMGIVTAATLKLLPAVAERVVIWAGLPSLAAARTLLLHCEDSAGNALEGFEVMPQACLDAVLAHLPSARAPLSGRHAWHVLIEVVADRASAATLRERCEMMMAEAFEKDLLEDAAMSASEAQAEAFWLLRESVAPAERERGPAVQHDISVPVEKMPEFVDTTAPMIEAAWPGTEAVAFGHLGDGNVHYHVIAPKVTDGLSWQKNEGKAISRYVHDLVTEWGGSISAEHGIGQLKRDELVRLGDPVALSMLRAVKQALDPQGLLNPGKLV</sequence>
<dbReference type="PANTHER" id="PTHR43716">
    <property type="entry name" value="D-2-HYDROXYGLUTARATE DEHYDROGENASE, MITOCHONDRIAL"/>
    <property type="match status" value="1"/>
</dbReference>
<dbReference type="InterPro" id="IPR016164">
    <property type="entry name" value="FAD-linked_Oxase-like_C"/>
</dbReference>
<keyword evidence="3" id="KW-0274">FAD</keyword>
<name>A0ABT0BJQ0_9SPHN</name>
<dbReference type="Gene3D" id="1.10.45.10">
    <property type="entry name" value="Vanillyl-alcohol Oxidase, Chain A, domain 4"/>
    <property type="match status" value="1"/>
</dbReference>
<evidence type="ECO:0000256" key="2">
    <source>
        <dbReference type="ARBA" id="ARBA00022630"/>
    </source>
</evidence>
<dbReference type="Pfam" id="PF02913">
    <property type="entry name" value="FAD-oxidase_C"/>
    <property type="match status" value="1"/>
</dbReference>
<comment type="similarity">
    <text evidence="1">Belongs to the FAD-binding oxidoreductase/transferase type 4 family.</text>
</comment>
<protein>
    <submittedName>
        <fullName evidence="5">FAD-binding oxidoreductase</fullName>
    </submittedName>
</protein>
<dbReference type="InterPro" id="IPR004113">
    <property type="entry name" value="FAD-bd_oxidored_4_C"/>
</dbReference>
<keyword evidence="2" id="KW-0285">Flavoprotein</keyword>
<dbReference type="EMBL" id="JALHLG010000001">
    <property type="protein sequence ID" value="MCJ2185278.1"/>
    <property type="molecule type" value="Genomic_DNA"/>
</dbReference>
<dbReference type="Gene3D" id="3.30.70.2190">
    <property type="match status" value="1"/>
</dbReference>
<evidence type="ECO:0000259" key="4">
    <source>
        <dbReference type="PROSITE" id="PS51387"/>
    </source>
</evidence>
<evidence type="ECO:0000256" key="3">
    <source>
        <dbReference type="ARBA" id="ARBA00022827"/>
    </source>
</evidence>
<dbReference type="Proteomes" id="UP001202281">
    <property type="component" value="Unassembled WGS sequence"/>
</dbReference>
<dbReference type="SUPFAM" id="SSF55103">
    <property type="entry name" value="FAD-linked oxidases, C-terminal domain"/>
    <property type="match status" value="1"/>
</dbReference>
<dbReference type="RefSeq" id="WP_243916960.1">
    <property type="nucleotide sequence ID" value="NZ_JALHLG010000001.1"/>
</dbReference>
<dbReference type="InterPro" id="IPR016166">
    <property type="entry name" value="FAD-bd_PCMH"/>
</dbReference>
<keyword evidence="6" id="KW-1185">Reference proteome</keyword>
<dbReference type="Pfam" id="PF01565">
    <property type="entry name" value="FAD_binding_4"/>
    <property type="match status" value="1"/>
</dbReference>
<dbReference type="Gene3D" id="3.30.43.10">
    <property type="entry name" value="Uridine Diphospho-n-acetylenolpyruvylglucosamine Reductase, domain 2"/>
    <property type="match status" value="1"/>
</dbReference>